<name>A0ABR4PPC5_9HELO</name>
<dbReference type="Gene3D" id="3.40.50.150">
    <property type="entry name" value="Vaccinia Virus protein VP39"/>
    <property type="match status" value="1"/>
</dbReference>
<dbReference type="GO" id="GO:0008168">
    <property type="term" value="F:methyltransferase activity"/>
    <property type="evidence" value="ECO:0007669"/>
    <property type="project" value="UniProtKB-KW"/>
</dbReference>
<reference evidence="3 4" key="1">
    <citation type="submission" date="2024-06" db="EMBL/GenBank/DDBJ databases">
        <title>Complete genome of Phlyctema vagabunda strain 19-DSS-EL-015.</title>
        <authorList>
            <person name="Fiorenzani C."/>
        </authorList>
    </citation>
    <scope>NUCLEOTIDE SEQUENCE [LARGE SCALE GENOMIC DNA]</scope>
    <source>
        <strain evidence="3 4">19-DSS-EL-015</strain>
    </source>
</reference>
<sequence>MAEAAFFYNVSTQRPDKSKPPSAHTNISIHSHARPVRPLFKKPHPSSSETEQENSKAETSPSSGPNSNPNPKESQTSSRSTNPLISTSQDTPIDAHPDRMLSTPLIDYKHAANQSSKAKAATAVAKRKSSNASYHNPERKYVSQAAEQRASPSTTVGDSAGRSSSISSTTGSSGLTAVTTSDPPPTDAHLARPFSRRNGRRHLQDLSLPYPLPCDLAEIHRQTMRTMLLCQVFNGPVCSPAFNNKPPKRVLEIGCGSGFWSVMCHRHFAQRGFSSIEFTGIDIAPLAPRMLADDDMNWRFVQHDLRRIPLPFHDEEFHLIMVKDLSMVTPTTGLQQLLMDEYLRLLKPGGTLEIWDGDHSLRMLLPHSQPSVKEGDEGTENEEQVHTNAMGTYTITPQTPFAAPQNQFLTDYNNWVTKALEARKLNPMPCTMLRPMLLQEAEDLMEIDSRRLAIPLSEVRWEREGIGGAVTSTTNGLSTPTTSSKGKGKEADRRTLTTGQAALRRTALLTVVQMIESLEPLLRHASGKGQDEWDRWQGNMMNDLLKTNGTSWGECLEVGAWWARKKKPTT</sequence>
<evidence type="ECO:0000313" key="3">
    <source>
        <dbReference type="EMBL" id="KAL3425188.1"/>
    </source>
</evidence>
<keyword evidence="4" id="KW-1185">Reference proteome</keyword>
<gene>
    <name evidence="3" type="ORF">PVAG01_04469</name>
</gene>
<keyword evidence="3" id="KW-0489">Methyltransferase</keyword>
<proteinExistence type="predicted"/>
<comment type="caution">
    <text evidence="3">The sequence shown here is derived from an EMBL/GenBank/DDBJ whole genome shotgun (WGS) entry which is preliminary data.</text>
</comment>
<feature type="compositionally biased region" description="Low complexity" evidence="1">
    <location>
        <begin position="157"/>
        <end position="181"/>
    </location>
</feature>
<feature type="region of interest" description="Disordered" evidence="1">
    <location>
        <begin position="470"/>
        <end position="495"/>
    </location>
</feature>
<dbReference type="GO" id="GO:0032259">
    <property type="term" value="P:methylation"/>
    <property type="evidence" value="ECO:0007669"/>
    <property type="project" value="UniProtKB-KW"/>
</dbReference>
<dbReference type="EMBL" id="JBFCZG010000003">
    <property type="protein sequence ID" value="KAL3425188.1"/>
    <property type="molecule type" value="Genomic_DNA"/>
</dbReference>
<organism evidence="3 4">
    <name type="scientific">Phlyctema vagabunda</name>
    <dbReference type="NCBI Taxonomy" id="108571"/>
    <lineage>
        <taxon>Eukaryota</taxon>
        <taxon>Fungi</taxon>
        <taxon>Dikarya</taxon>
        <taxon>Ascomycota</taxon>
        <taxon>Pezizomycotina</taxon>
        <taxon>Leotiomycetes</taxon>
        <taxon>Helotiales</taxon>
        <taxon>Dermateaceae</taxon>
        <taxon>Phlyctema</taxon>
    </lineage>
</organism>
<dbReference type="CDD" id="cd02440">
    <property type="entry name" value="AdoMet_MTases"/>
    <property type="match status" value="1"/>
</dbReference>
<dbReference type="SUPFAM" id="SSF53335">
    <property type="entry name" value="S-adenosyl-L-methionine-dependent methyltransferases"/>
    <property type="match status" value="1"/>
</dbReference>
<feature type="compositionally biased region" description="Basic residues" evidence="1">
    <location>
        <begin position="31"/>
        <end position="44"/>
    </location>
</feature>
<keyword evidence="3" id="KW-0808">Transferase</keyword>
<feature type="compositionally biased region" description="Polar residues" evidence="1">
    <location>
        <begin position="72"/>
        <end position="91"/>
    </location>
</feature>
<dbReference type="PANTHER" id="PTHR43591:SF50">
    <property type="entry name" value="METHYLTRANSFERASE DOMAIN-CONTAINING PROTEIN-RELATED"/>
    <property type="match status" value="1"/>
</dbReference>
<feature type="domain" description="Methyltransferase" evidence="2">
    <location>
        <begin position="250"/>
        <end position="350"/>
    </location>
</feature>
<dbReference type="InterPro" id="IPR029063">
    <property type="entry name" value="SAM-dependent_MTases_sf"/>
</dbReference>
<evidence type="ECO:0000259" key="2">
    <source>
        <dbReference type="Pfam" id="PF13649"/>
    </source>
</evidence>
<feature type="region of interest" description="Disordered" evidence="1">
    <location>
        <begin position="118"/>
        <end position="198"/>
    </location>
</feature>
<evidence type="ECO:0000313" key="4">
    <source>
        <dbReference type="Proteomes" id="UP001629113"/>
    </source>
</evidence>
<dbReference type="PANTHER" id="PTHR43591">
    <property type="entry name" value="METHYLTRANSFERASE"/>
    <property type="match status" value="1"/>
</dbReference>
<dbReference type="InterPro" id="IPR041698">
    <property type="entry name" value="Methyltransf_25"/>
</dbReference>
<evidence type="ECO:0000256" key="1">
    <source>
        <dbReference type="SAM" id="MobiDB-lite"/>
    </source>
</evidence>
<feature type="compositionally biased region" description="Low complexity" evidence="1">
    <location>
        <begin position="471"/>
        <end position="484"/>
    </location>
</feature>
<feature type="region of interest" description="Disordered" evidence="1">
    <location>
        <begin position="1"/>
        <end position="99"/>
    </location>
</feature>
<protein>
    <submittedName>
        <fullName evidence="3">Methyltransferase sll0829</fullName>
    </submittedName>
</protein>
<dbReference type="Pfam" id="PF13649">
    <property type="entry name" value="Methyltransf_25"/>
    <property type="match status" value="1"/>
</dbReference>
<feature type="compositionally biased region" description="Low complexity" evidence="1">
    <location>
        <begin position="60"/>
        <end position="71"/>
    </location>
</feature>
<dbReference type="Proteomes" id="UP001629113">
    <property type="component" value="Unassembled WGS sequence"/>
</dbReference>
<accession>A0ABR4PPC5</accession>